<name>A0A3B1AAP9_9ZZZZ</name>
<evidence type="ECO:0000313" key="2">
    <source>
        <dbReference type="EMBL" id="VAW98660.1"/>
    </source>
</evidence>
<dbReference type="PANTHER" id="PTHR37844:SF2">
    <property type="entry name" value="SER_THR PROTEIN PHOSPHATASE SUPERFAMILY (AFU_ORTHOLOGUE AFUA_1G14840)"/>
    <property type="match status" value="1"/>
</dbReference>
<accession>A0A3B1AAP9</accession>
<sequence length="254" mass="28948">MNILIYSDLHVESDDFQLPTTPADAVVLAGDIGEGFKGLCWAEKNFPDTPVIYVPGNLEFYYHDLDMIDELKARAPSNIQVLHNNIAFINGVRFLGSILWTDFELNGSECKLQSMQAAQDKMSDFKAIKYDGWPFEPEASLLLHQQSRDWLARALDIPYDGHTVVVTHHAPSKQSTHPRYQDNILNPAFASDLESLMDEKRVKYWVHGHTHDSFDYEVNGTRVLCNSRGHLADSDFQVEQTINLSDDYFNQLIN</sequence>
<protein>
    <submittedName>
        <fullName evidence="2">Ser/Thr protein phosphatase family protein</fullName>
    </submittedName>
</protein>
<dbReference type="Gene3D" id="3.60.21.10">
    <property type="match status" value="1"/>
</dbReference>
<feature type="domain" description="Calcineurin-like phosphoesterase" evidence="1">
    <location>
        <begin position="1"/>
        <end position="212"/>
    </location>
</feature>
<gene>
    <name evidence="2" type="ORF">MNBD_GAMMA22-1601</name>
</gene>
<dbReference type="InterPro" id="IPR004843">
    <property type="entry name" value="Calcineurin-like_PHP"/>
</dbReference>
<dbReference type="GO" id="GO:0016787">
    <property type="term" value="F:hydrolase activity"/>
    <property type="evidence" value="ECO:0007669"/>
    <property type="project" value="InterPro"/>
</dbReference>
<dbReference type="EMBL" id="UOFS01000038">
    <property type="protein sequence ID" value="VAW98660.1"/>
    <property type="molecule type" value="Genomic_DNA"/>
</dbReference>
<evidence type="ECO:0000259" key="1">
    <source>
        <dbReference type="Pfam" id="PF00149"/>
    </source>
</evidence>
<proteinExistence type="predicted"/>
<reference evidence="2" key="1">
    <citation type="submission" date="2018-06" db="EMBL/GenBank/DDBJ databases">
        <authorList>
            <person name="Zhirakovskaya E."/>
        </authorList>
    </citation>
    <scope>NUCLEOTIDE SEQUENCE</scope>
</reference>
<dbReference type="AlphaFoldDB" id="A0A3B1AAP9"/>
<dbReference type="SUPFAM" id="SSF56300">
    <property type="entry name" value="Metallo-dependent phosphatases"/>
    <property type="match status" value="1"/>
</dbReference>
<dbReference type="InterPro" id="IPR029052">
    <property type="entry name" value="Metallo-depent_PP-like"/>
</dbReference>
<organism evidence="2">
    <name type="scientific">hydrothermal vent metagenome</name>
    <dbReference type="NCBI Taxonomy" id="652676"/>
    <lineage>
        <taxon>unclassified sequences</taxon>
        <taxon>metagenomes</taxon>
        <taxon>ecological metagenomes</taxon>
    </lineage>
</organism>
<dbReference type="PANTHER" id="PTHR37844">
    <property type="entry name" value="SER/THR PROTEIN PHOSPHATASE SUPERFAMILY (AFU_ORTHOLOGUE AFUA_1G14840)"/>
    <property type="match status" value="1"/>
</dbReference>
<dbReference type="Pfam" id="PF00149">
    <property type="entry name" value="Metallophos"/>
    <property type="match status" value="1"/>
</dbReference>